<comment type="caution">
    <text evidence="1">The sequence shown here is derived from an EMBL/GenBank/DDBJ whole genome shotgun (WGS) entry which is preliminary data.</text>
</comment>
<gene>
    <name evidence="1" type="ORF">Afe05nite_85610</name>
</gene>
<organism evidence="1 2">
    <name type="scientific">Paractinoplanes ferrugineus</name>
    <dbReference type="NCBI Taxonomy" id="113564"/>
    <lineage>
        <taxon>Bacteria</taxon>
        <taxon>Bacillati</taxon>
        <taxon>Actinomycetota</taxon>
        <taxon>Actinomycetes</taxon>
        <taxon>Micromonosporales</taxon>
        <taxon>Micromonosporaceae</taxon>
        <taxon>Paractinoplanes</taxon>
    </lineage>
</organism>
<dbReference type="Proteomes" id="UP000598174">
    <property type="component" value="Unassembled WGS sequence"/>
</dbReference>
<protein>
    <submittedName>
        <fullName evidence="1">Uncharacterized protein</fullName>
    </submittedName>
</protein>
<dbReference type="EMBL" id="BOMM01000098">
    <property type="protein sequence ID" value="GIE16721.1"/>
    <property type="molecule type" value="Genomic_DNA"/>
</dbReference>
<accession>A0A919J8D2</accession>
<sequence>MSTHQIAGHTITDRQLVALHGLYRGLVKDNGTVYGVNVRRALDSLADNGLITRTGMGAFMIPWDSPGAAIISATLDFVISEHL</sequence>
<name>A0A919J8D2_9ACTN</name>
<keyword evidence="2" id="KW-1185">Reference proteome</keyword>
<proteinExistence type="predicted"/>
<evidence type="ECO:0000313" key="1">
    <source>
        <dbReference type="EMBL" id="GIE16721.1"/>
    </source>
</evidence>
<evidence type="ECO:0000313" key="2">
    <source>
        <dbReference type="Proteomes" id="UP000598174"/>
    </source>
</evidence>
<dbReference type="AlphaFoldDB" id="A0A919J8D2"/>
<dbReference type="RefSeq" id="WP_203823042.1">
    <property type="nucleotide sequence ID" value="NZ_BAAABP010000067.1"/>
</dbReference>
<reference evidence="1" key="1">
    <citation type="submission" date="2021-01" db="EMBL/GenBank/DDBJ databases">
        <title>Whole genome shotgun sequence of Actinoplanes ferrugineus NBRC 15555.</title>
        <authorList>
            <person name="Komaki H."/>
            <person name="Tamura T."/>
        </authorList>
    </citation>
    <scope>NUCLEOTIDE SEQUENCE</scope>
    <source>
        <strain evidence="1">NBRC 15555</strain>
    </source>
</reference>